<dbReference type="InterPro" id="IPR020891">
    <property type="entry name" value="UPF0758_CS"/>
</dbReference>
<evidence type="ECO:0000313" key="8">
    <source>
        <dbReference type="Proteomes" id="UP000295293"/>
    </source>
</evidence>
<dbReference type="PROSITE" id="PS50249">
    <property type="entry name" value="MPN"/>
    <property type="match status" value="1"/>
</dbReference>
<dbReference type="GO" id="GO:0008237">
    <property type="term" value="F:metallopeptidase activity"/>
    <property type="evidence" value="ECO:0007669"/>
    <property type="project" value="UniProtKB-KW"/>
</dbReference>
<dbReference type="NCBIfam" id="TIGR00608">
    <property type="entry name" value="radc"/>
    <property type="match status" value="1"/>
</dbReference>
<keyword evidence="3" id="KW-0378">Hydrolase</keyword>
<dbReference type="GO" id="GO:0006508">
    <property type="term" value="P:proteolysis"/>
    <property type="evidence" value="ECO:0007669"/>
    <property type="project" value="UniProtKB-KW"/>
</dbReference>
<dbReference type="PANTHER" id="PTHR30471">
    <property type="entry name" value="DNA REPAIR PROTEIN RADC"/>
    <property type="match status" value="1"/>
</dbReference>
<evidence type="ECO:0000313" key="7">
    <source>
        <dbReference type="EMBL" id="TDR38422.1"/>
    </source>
</evidence>
<dbReference type="CDD" id="cd08071">
    <property type="entry name" value="MPN_DUF2466"/>
    <property type="match status" value="1"/>
</dbReference>
<dbReference type="GO" id="GO:0046872">
    <property type="term" value="F:metal ion binding"/>
    <property type="evidence" value="ECO:0007669"/>
    <property type="project" value="UniProtKB-KW"/>
</dbReference>
<name>A0A4R6YM45_9GAMM</name>
<evidence type="ECO:0000256" key="1">
    <source>
        <dbReference type="ARBA" id="ARBA00022670"/>
    </source>
</evidence>
<comment type="caution">
    <text evidence="7">The sequence shown here is derived from an EMBL/GenBank/DDBJ whole genome shotgun (WGS) entry which is preliminary data.</text>
</comment>
<organism evidence="7 8">
    <name type="scientific">Tahibacter aquaticus</name>
    <dbReference type="NCBI Taxonomy" id="520092"/>
    <lineage>
        <taxon>Bacteria</taxon>
        <taxon>Pseudomonadati</taxon>
        <taxon>Pseudomonadota</taxon>
        <taxon>Gammaproteobacteria</taxon>
        <taxon>Lysobacterales</taxon>
        <taxon>Rhodanobacteraceae</taxon>
        <taxon>Tahibacter</taxon>
    </lineage>
</organism>
<evidence type="ECO:0000256" key="3">
    <source>
        <dbReference type="ARBA" id="ARBA00022801"/>
    </source>
</evidence>
<dbReference type="Proteomes" id="UP000295293">
    <property type="component" value="Unassembled WGS sequence"/>
</dbReference>
<dbReference type="AlphaFoldDB" id="A0A4R6YM45"/>
<dbReference type="RefSeq" id="WP_133821514.1">
    <property type="nucleotide sequence ID" value="NZ_SNZH01000021.1"/>
</dbReference>
<gene>
    <name evidence="7" type="ORF">DFR29_12194</name>
</gene>
<evidence type="ECO:0000256" key="4">
    <source>
        <dbReference type="ARBA" id="ARBA00022833"/>
    </source>
</evidence>
<evidence type="ECO:0000256" key="2">
    <source>
        <dbReference type="ARBA" id="ARBA00022723"/>
    </source>
</evidence>
<keyword evidence="5" id="KW-0482">Metalloprotease</keyword>
<keyword evidence="4" id="KW-0862">Zinc</keyword>
<dbReference type="InterPro" id="IPR025657">
    <property type="entry name" value="RadC_JAB"/>
</dbReference>
<protein>
    <submittedName>
        <fullName evidence="7">DNA repair protein RadC</fullName>
    </submittedName>
</protein>
<keyword evidence="2" id="KW-0479">Metal-binding</keyword>
<dbReference type="PANTHER" id="PTHR30471:SF3">
    <property type="entry name" value="UPF0758 PROTEIN YEES-RELATED"/>
    <property type="match status" value="1"/>
</dbReference>
<dbReference type="PROSITE" id="PS01302">
    <property type="entry name" value="UPF0758"/>
    <property type="match status" value="1"/>
</dbReference>
<keyword evidence="1" id="KW-0645">Protease</keyword>
<proteinExistence type="predicted"/>
<dbReference type="Gene3D" id="3.40.140.10">
    <property type="entry name" value="Cytidine Deaminase, domain 2"/>
    <property type="match status" value="1"/>
</dbReference>
<reference evidence="7 8" key="1">
    <citation type="submission" date="2019-03" db="EMBL/GenBank/DDBJ databases">
        <title>Genomic Encyclopedia of Type Strains, Phase IV (KMG-IV): sequencing the most valuable type-strain genomes for metagenomic binning, comparative biology and taxonomic classification.</title>
        <authorList>
            <person name="Goeker M."/>
        </authorList>
    </citation>
    <scope>NUCLEOTIDE SEQUENCE [LARGE SCALE GENOMIC DNA]</scope>
    <source>
        <strain evidence="7 8">DSM 21667</strain>
    </source>
</reference>
<feature type="domain" description="MPN" evidence="6">
    <location>
        <begin position="42"/>
        <end position="164"/>
    </location>
</feature>
<dbReference type="Pfam" id="PF04002">
    <property type="entry name" value="RadC"/>
    <property type="match status" value="1"/>
</dbReference>
<dbReference type="InterPro" id="IPR037518">
    <property type="entry name" value="MPN"/>
</dbReference>
<accession>A0A4R6YM45</accession>
<keyword evidence="8" id="KW-1185">Reference proteome</keyword>
<dbReference type="OrthoDB" id="9804482at2"/>
<dbReference type="EMBL" id="SNZH01000021">
    <property type="protein sequence ID" value="TDR38422.1"/>
    <property type="molecule type" value="Genomic_DNA"/>
</dbReference>
<evidence type="ECO:0000259" key="6">
    <source>
        <dbReference type="PROSITE" id="PS50249"/>
    </source>
</evidence>
<dbReference type="InterPro" id="IPR001405">
    <property type="entry name" value="UPF0758"/>
</dbReference>
<dbReference type="SUPFAM" id="SSF102712">
    <property type="entry name" value="JAB1/MPN domain"/>
    <property type="match status" value="1"/>
</dbReference>
<evidence type="ECO:0000256" key="5">
    <source>
        <dbReference type="ARBA" id="ARBA00023049"/>
    </source>
</evidence>
<sequence length="166" mass="18238">MNFIHRSDGTYRFHRSRTDVAECDVLAAAEDILRRRLERHGSVSKPTDAISFLRARIGHLPHEEFHVLWLDTRHRIIAAERLFAGTLDGTAVHAREVVRRALEVNASAVVLAHNHPSGVAEPSHADRLITRELSSALGLIGVRVLDHVIVSAGASVSLAELGELAN</sequence>